<evidence type="ECO:0000259" key="2">
    <source>
        <dbReference type="SMART" id="SM00460"/>
    </source>
</evidence>
<keyword evidence="4" id="KW-1185">Reference proteome</keyword>
<evidence type="ECO:0000313" key="4">
    <source>
        <dbReference type="Proteomes" id="UP000077013"/>
    </source>
</evidence>
<feature type="domain" description="Transglutaminase-like" evidence="2">
    <location>
        <begin position="103"/>
        <end position="169"/>
    </location>
</feature>
<protein>
    <recommendedName>
        <fullName evidence="2">Transglutaminase-like domain-containing protein</fullName>
    </recommendedName>
</protein>
<dbReference type="PANTHER" id="PTHR46333:SF2">
    <property type="entry name" value="CYTOKINESIS PROTEIN 3"/>
    <property type="match status" value="1"/>
</dbReference>
<dbReference type="SMART" id="SM00460">
    <property type="entry name" value="TGc"/>
    <property type="match status" value="1"/>
</dbReference>
<accession>A0A167ITU4</accession>
<dbReference type="AlphaFoldDB" id="A0A167ITU4"/>
<comment type="caution">
    <text evidence="3">The sequence shown here is derived from an EMBL/GenBank/DDBJ whole genome shotgun (WGS) entry which is preliminary data.</text>
</comment>
<organism evidence="3 4">
    <name type="scientific">Cochleicola gelatinilyticus</name>
    <dbReference type="NCBI Taxonomy" id="1763537"/>
    <lineage>
        <taxon>Bacteria</taxon>
        <taxon>Pseudomonadati</taxon>
        <taxon>Bacteroidota</taxon>
        <taxon>Flavobacteriia</taxon>
        <taxon>Flavobacteriales</taxon>
        <taxon>Flavobacteriaceae</taxon>
        <taxon>Cochleicola</taxon>
    </lineage>
</organism>
<dbReference type="InterPro" id="IPR052557">
    <property type="entry name" value="CAP/Cytokinesis_protein"/>
</dbReference>
<reference evidence="3 4" key="1">
    <citation type="submission" date="2016-02" db="EMBL/GenBank/DDBJ databases">
        <title>Ulvibacter sp. LPB0005, isolated from Thais luteostoma.</title>
        <authorList>
            <person name="Shin S.-K."/>
            <person name="Yi H."/>
        </authorList>
    </citation>
    <scope>NUCLEOTIDE SEQUENCE [LARGE SCALE GENOMIC DNA]</scope>
    <source>
        <strain evidence="3 4">LPB0005</strain>
    </source>
</reference>
<dbReference type="Pfam" id="PF01841">
    <property type="entry name" value="Transglut_core"/>
    <property type="match status" value="1"/>
</dbReference>
<dbReference type="InterPro" id="IPR002931">
    <property type="entry name" value="Transglutaminase-like"/>
</dbReference>
<dbReference type="Proteomes" id="UP000077013">
    <property type="component" value="Unassembled WGS sequence"/>
</dbReference>
<dbReference type="STRING" id="1763537.ULVI_04530"/>
<dbReference type="OrthoDB" id="9788327at2"/>
<dbReference type="Gene3D" id="3.10.620.30">
    <property type="match status" value="1"/>
</dbReference>
<evidence type="ECO:0000256" key="1">
    <source>
        <dbReference type="SAM" id="SignalP"/>
    </source>
</evidence>
<proteinExistence type="predicted"/>
<keyword evidence="1" id="KW-0732">Signal</keyword>
<feature type="signal peptide" evidence="1">
    <location>
        <begin position="1"/>
        <end position="19"/>
    </location>
</feature>
<dbReference type="EMBL" id="LRXL01000026">
    <property type="protein sequence ID" value="OAB80010.1"/>
    <property type="molecule type" value="Genomic_DNA"/>
</dbReference>
<dbReference type="GO" id="GO:0005737">
    <property type="term" value="C:cytoplasm"/>
    <property type="evidence" value="ECO:0007669"/>
    <property type="project" value="TreeGrafter"/>
</dbReference>
<dbReference type="SUPFAM" id="SSF54001">
    <property type="entry name" value="Cysteine proteinases"/>
    <property type="match status" value="1"/>
</dbReference>
<evidence type="ECO:0000313" key="3">
    <source>
        <dbReference type="EMBL" id="OAB80010.1"/>
    </source>
</evidence>
<sequence>MRLLSISMLSIFITISSTAQIGAVIGGNTIEHPNKVIEEKNKKLSVTKNLAEFITKYCNTDREKAFALYNWLAQNIAYDHELRTNRKMQKEVYVSETSVVQRALSKRKALCGGYAFLFRDLCKELGIQTKVIHGFSKSYTVNKNNLATPNHTWNAVLINGNWHLLDITMARSQGSGGKPSSYWFMTDPTYFIKTHFPENRKWSFLKHPISRSEFEKLPSI</sequence>
<gene>
    <name evidence="3" type="ORF">ULVI_04530</name>
</gene>
<dbReference type="InterPro" id="IPR038765">
    <property type="entry name" value="Papain-like_cys_pep_sf"/>
</dbReference>
<name>A0A167ITU4_9FLAO</name>
<feature type="chain" id="PRO_5007888435" description="Transglutaminase-like domain-containing protein" evidence="1">
    <location>
        <begin position="20"/>
        <end position="220"/>
    </location>
</feature>
<dbReference type="PANTHER" id="PTHR46333">
    <property type="entry name" value="CYTOKINESIS PROTEIN 3"/>
    <property type="match status" value="1"/>
</dbReference>